<dbReference type="NCBIfam" id="NF038032">
    <property type="entry name" value="CehA_McbA_metalo"/>
    <property type="match status" value="1"/>
</dbReference>
<evidence type="ECO:0000313" key="1">
    <source>
        <dbReference type="EMBL" id="SEB03819.1"/>
    </source>
</evidence>
<dbReference type="STRING" id="89524.SAMN05444370_1356"/>
<evidence type="ECO:0000313" key="2">
    <source>
        <dbReference type="Proteomes" id="UP000198703"/>
    </source>
</evidence>
<dbReference type="OrthoDB" id="9808747at2"/>
<dbReference type="RefSeq" id="WP_093256551.1">
    <property type="nucleotide sequence ID" value="NZ_FNQM01000035.1"/>
</dbReference>
<protein>
    <recommendedName>
        <fullName evidence="3">Polymerase/histidinol phosphatase N-terminal domain-containing protein</fullName>
    </recommendedName>
</protein>
<name>A0A1H4G2K3_9RHOB</name>
<keyword evidence="2" id="KW-1185">Reference proteome</keyword>
<gene>
    <name evidence="1" type="ORF">SAMN05444370_1356</name>
</gene>
<dbReference type="InterPro" id="IPR016195">
    <property type="entry name" value="Pol/histidinol_Pase-like"/>
</dbReference>
<sequence>MLTAFERPGVFWRGNLHGHSDNSDGVLPAETVCGRYRDAGYDFVAVTDHFRPNYNFPLTDTRAYRTAAFTTLLGAEVHAPQTAQGLEWHILAVGLPSDFPATAADETGPSLARRCAEAGAFVAIAHPHWYQLTLQDALSIEAAHAVEVYNHTSAVNADRGDGLVMYDALLSSGRRLGAIAVDDSHWKVADAFGGWVMVKAERNAPEALLEALKAGAYYASQGPLIHDLRRIGDALEVVCSPAASIILLGPGSFNRRVVGEGLTRASLPLEPAPGEWRRIAVRDAMGRAAWTGALWFDA</sequence>
<dbReference type="GO" id="GO:0004534">
    <property type="term" value="F:5'-3' RNA exonuclease activity"/>
    <property type="evidence" value="ECO:0007669"/>
    <property type="project" value="TreeGrafter"/>
</dbReference>
<dbReference type="InterPro" id="IPR052018">
    <property type="entry name" value="PHP_domain"/>
</dbReference>
<accession>A0A1H4G2K3</accession>
<dbReference type="Gene3D" id="3.20.20.140">
    <property type="entry name" value="Metal-dependent hydrolases"/>
    <property type="match status" value="1"/>
</dbReference>
<proteinExistence type="predicted"/>
<dbReference type="PANTHER" id="PTHR42924:SF11">
    <property type="entry name" value="POLYMERASE_HISTIDINOL PHOSPHATASE N-TERMINAL DOMAIN-CONTAINING PROTEIN"/>
    <property type="match status" value="1"/>
</dbReference>
<dbReference type="SUPFAM" id="SSF89550">
    <property type="entry name" value="PHP domain-like"/>
    <property type="match status" value="1"/>
</dbReference>
<dbReference type="EMBL" id="FNQM01000035">
    <property type="protein sequence ID" value="SEB03819.1"/>
    <property type="molecule type" value="Genomic_DNA"/>
</dbReference>
<reference evidence="1 2" key="1">
    <citation type="submission" date="2016-10" db="EMBL/GenBank/DDBJ databases">
        <authorList>
            <person name="de Groot N.N."/>
        </authorList>
    </citation>
    <scope>NUCLEOTIDE SEQUENCE [LARGE SCALE GENOMIC DNA]</scope>
    <source>
        <strain evidence="1 2">DSM 15345</strain>
    </source>
</reference>
<evidence type="ECO:0008006" key="3">
    <source>
        <dbReference type="Google" id="ProtNLM"/>
    </source>
</evidence>
<dbReference type="AlphaFoldDB" id="A0A1H4G2K3"/>
<dbReference type="GO" id="GO:0035312">
    <property type="term" value="F:5'-3' DNA exonuclease activity"/>
    <property type="evidence" value="ECO:0007669"/>
    <property type="project" value="TreeGrafter"/>
</dbReference>
<organism evidence="1 2">
    <name type="scientific">Rubrimonas cliftonensis</name>
    <dbReference type="NCBI Taxonomy" id="89524"/>
    <lineage>
        <taxon>Bacteria</taxon>
        <taxon>Pseudomonadati</taxon>
        <taxon>Pseudomonadota</taxon>
        <taxon>Alphaproteobacteria</taxon>
        <taxon>Rhodobacterales</taxon>
        <taxon>Paracoccaceae</taxon>
        <taxon>Rubrimonas</taxon>
    </lineage>
</organism>
<dbReference type="PANTHER" id="PTHR42924">
    <property type="entry name" value="EXONUCLEASE"/>
    <property type="match status" value="1"/>
</dbReference>
<dbReference type="Proteomes" id="UP000198703">
    <property type="component" value="Unassembled WGS sequence"/>
</dbReference>